<feature type="region of interest" description="Disordered" evidence="1">
    <location>
        <begin position="1"/>
        <end position="37"/>
    </location>
</feature>
<gene>
    <name evidence="2" type="ORF">AB675_1260</name>
</gene>
<comment type="caution">
    <text evidence="2">The sequence shown here is derived from an EMBL/GenBank/DDBJ whole genome shotgun (WGS) entry which is preliminary data.</text>
</comment>
<dbReference type="Proteomes" id="UP000038010">
    <property type="component" value="Unassembled WGS sequence"/>
</dbReference>
<dbReference type="VEuPathDB" id="FungiDB:AB675_1260"/>
<proteinExistence type="predicted"/>
<accession>A0A0N1GYH6</accession>
<feature type="region of interest" description="Disordered" evidence="1">
    <location>
        <begin position="64"/>
        <end position="89"/>
    </location>
</feature>
<evidence type="ECO:0000313" key="2">
    <source>
        <dbReference type="EMBL" id="KPI35726.1"/>
    </source>
</evidence>
<dbReference type="EMBL" id="LFJN01000037">
    <property type="protein sequence ID" value="KPI35726.1"/>
    <property type="molecule type" value="Genomic_DNA"/>
</dbReference>
<evidence type="ECO:0008006" key="4">
    <source>
        <dbReference type="Google" id="ProtNLM"/>
    </source>
</evidence>
<keyword evidence="3" id="KW-1185">Reference proteome</keyword>
<sequence>MGWLWSDKKADAPKAAPTETPMVDEAPTAQPEAAPAPIQQQLSLAERQDADLQQFMKELEAEFEGERQQRIQSRTSGVLKHTSPLPDDISPDSLYPSEIHCRSAFDYAMFCQSFGGQFVNVYRYGSFRSCSNHWNDFWLCMRARNYPEAERKRVIKDHYRNKAVKYKTGPSSEDIWKVRTEPVKDAFQDSLEDLEAKIEKWKEANPDATDPWAGSNSYTYRVAKGASTSPGP</sequence>
<evidence type="ECO:0000313" key="3">
    <source>
        <dbReference type="Proteomes" id="UP000038010"/>
    </source>
</evidence>
<dbReference type="STRING" id="1664694.A0A0N1GYH6"/>
<dbReference type="PANTHER" id="PTHR28052">
    <property type="entry name" value="UPF0545 PROTEIN C22ORF39"/>
    <property type="match status" value="1"/>
</dbReference>
<dbReference type="GeneID" id="28733017"/>
<dbReference type="PANTHER" id="PTHR28052:SF1">
    <property type="entry name" value="UPF0545 PROTEIN C22ORF39"/>
    <property type="match status" value="1"/>
</dbReference>
<organism evidence="2 3">
    <name type="scientific">Cyphellophora attinorum</name>
    <dbReference type="NCBI Taxonomy" id="1664694"/>
    <lineage>
        <taxon>Eukaryota</taxon>
        <taxon>Fungi</taxon>
        <taxon>Dikarya</taxon>
        <taxon>Ascomycota</taxon>
        <taxon>Pezizomycotina</taxon>
        <taxon>Eurotiomycetes</taxon>
        <taxon>Chaetothyriomycetidae</taxon>
        <taxon>Chaetothyriales</taxon>
        <taxon>Cyphellophoraceae</taxon>
        <taxon>Cyphellophora</taxon>
    </lineage>
</organism>
<reference evidence="2 3" key="1">
    <citation type="submission" date="2015-06" db="EMBL/GenBank/DDBJ databases">
        <title>Draft genome of the ant-associated black yeast Phialophora attae CBS 131958.</title>
        <authorList>
            <person name="Moreno L.F."/>
            <person name="Stielow B.J."/>
            <person name="de Hoog S."/>
            <person name="Vicente V.A."/>
            <person name="Weiss V.A."/>
            <person name="de Vries M."/>
            <person name="Cruz L.M."/>
            <person name="Souza E.M."/>
        </authorList>
    </citation>
    <scope>NUCLEOTIDE SEQUENCE [LARGE SCALE GENOMIC DNA]</scope>
    <source>
        <strain evidence="2 3">CBS 131958</strain>
    </source>
</reference>
<feature type="compositionally biased region" description="Low complexity" evidence="1">
    <location>
        <begin position="26"/>
        <end position="37"/>
    </location>
</feature>
<name>A0A0N1GYH6_9EURO</name>
<feature type="compositionally biased region" description="Basic and acidic residues" evidence="1">
    <location>
        <begin position="1"/>
        <end position="12"/>
    </location>
</feature>
<protein>
    <recommendedName>
        <fullName evidence="4">Early meiotic induction protein 1</fullName>
    </recommendedName>
</protein>
<dbReference type="Pfam" id="PF11326">
    <property type="entry name" value="PANTS-like"/>
    <property type="match status" value="1"/>
</dbReference>
<dbReference type="InterPro" id="IPR021475">
    <property type="entry name" value="Pants/Emi1-like"/>
</dbReference>
<dbReference type="OrthoDB" id="2017405at2759"/>
<dbReference type="AlphaFoldDB" id="A0A0N1GYH6"/>
<evidence type="ECO:0000256" key="1">
    <source>
        <dbReference type="SAM" id="MobiDB-lite"/>
    </source>
</evidence>
<dbReference type="RefSeq" id="XP_017995689.1">
    <property type="nucleotide sequence ID" value="XM_018141137.1"/>
</dbReference>